<evidence type="ECO:0000256" key="1">
    <source>
        <dbReference type="ARBA" id="ARBA00023002"/>
    </source>
</evidence>
<dbReference type="PANTHER" id="PTHR43884">
    <property type="entry name" value="ACYL-COA DEHYDROGENASE"/>
    <property type="match status" value="1"/>
</dbReference>
<dbReference type="SUPFAM" id="SSF56645">
    <property type="entry name" value="Acyl-CoA dehydrogenase NM domain-like"/>
    <property type="match status" value="1"/>
</dbReference>
<dbReference type="SUPFAM" id="SSF47203">
    <property type="entry name" value="Acyl-CoA dehydrogenase C-terminal domain-like"/>
    <property type="match status" value="1"/>
</dbReference>
<dbReference type="Proteomes" id="UP000267128">
    <property type="component" value="Unassembled WGS sequence"/>
</dbReference>
<evidence type="ECO:0000313" key="5">
    <source>
        <dbReference type="Proteomes" id="UP000267128"/>
    </source>
</evidence>
<dbReference type="OrthoDB" id="571684at2"/>
<evidence type="ECO:0000259" key="3">
    <source>
        <dbReference type="Pfam" id="PF08028"/>
    </source>
</evidence>
<dbReference type="Pfam" id="PF02771">
    <property type="entry name" value="Acyl-CoA_dh_N"/>
    <property type="match status" value="1"/>
</dbReference>
<protein>
    <submittedName>
        <fullName evidence="4">Acyl-CoA dehydrogenase</fullName>
    </submittedName>
</protein>
<dbReference type="EMBL" id="RJSE01000003">
    <property type="protein sequence ID" value="RNL65383.1"/>
    <property type="molecule type" value="Genomic_DNA"/>
</dbReference>
<evidence type="ECO:0000313" key="4">
    <source>
        <dbReference type="EMBL" id="RNL65383.1"/>
    </source>
</evidence>
<dbReference type="GO" id="GO:0006552">
    <property type="term" value="P:L-leucine catabolic process"/>
    <property type="evidence" value="ECO:0007669"/>
    <property type="project" value="TreeGrafter"/>
</dbReference>
<dbReference type="PANTHER" id="PTHR43884:SF12">
    <property type="entry name" value="ISOVALERYL-COA DEHYDROGENASE, MITOCHONDRIAL-RELATED"/>
    <property type="match status" value="1"/>
</dbReference>
<dbReference type="GO" id="GO:0050660">
    <property type="term" value="F:flavin adenine dinucleotide binding"/>
    <property type="evidence" value="ECO:0007669"/>
    <property type="project" value="InterPro"/>
</dbReference>
<dbReference type="InterPro" id="IPR037069">
    <property type="entry name" value="AcylCoA_DH/ox_N_sf"/>
</dbReference>
<feature type="domain" description="Acyl-CoA dehydrogenase C-terminal" evidence="3">
    <location>
        <begin position="234"/>
        <end position="361"/>
    </location>
</feature>
<gene>
    <name evidence="4" type="ORF">EFK50_05350</name>
</gene>
<keyword evidence="5" id="KW-1185">Reference proteome</keyword>
<dbReference type="PIRSF" id="PIRSF016578">
    <property type="entry name" value="HsaA"/>
    <property type="match status" value="1"/>
</dbReference>
<name>A0A3N0CR45_9ACTN</name>
<reference evidence="4 5" key="1">
    <citation type="submission" date="2018-11" db="EMBL/GenBank/DDBJ databases">
        <authorList>
            <person name="Li F."/>
        </authorList>
    </citation>
    <scope>NUCLEOTIDE SEQUENCE [LARGE SCALE GENOMIC DNA]</scope>
    <source>
        <strain evidence="4 5">Gsoil 097</strain>
    </source>
</reference>
<sequence>MTTDAELTTRFAPVFARIAEGALDREADRRLPFEEVEWLREAGFGKIRVPTSHGGLGATLPQFFRQLIELGRADSNLPQLLRGHFGFVETRLFATDADVRDRWLHRLSSGVLVGNAQSEQGNPSFWENATSISRSGDGWRLSGRKFYSTGSLFADWIHTTASLDAEHSATVLVPASAAGVSRFDDWDGFGQRLTGSGTTVFDDVEIHLDDVEVYANGDLPGTHLFAFFQLVHLATLSGIGLRAVDDAVAFVRGRTRNLANPAYPEPKDDPQVQHVVGGISAASFAAVATTLAAVDAVEALVRGTGSQDDAELATFSAQAQVIDLVLGLTSDLFEVGGSSAVTERFRLDRHWRNARTLASHNPAIYRTRIVGDHALNGTSPRAEIQRSWLDVQRRRP</sequence>
<feature type="domain" description="Acyl-CoA dehydrogenase/oxidase N-terminal" evidence="2">
    <location>
        <begin position="17"/>
        <end position="110"/>
    </location>
</feature>
<dbReference type="GO" id="GO:0008470">
    <property type="term" value="F:3-methylbutanoyl-CoA dehydrogenase activity"/>
    <property type="evidence" value="ECO:0007669"/>
    <property type="project" value="TreeGrafter"/>
</dbReference>
<dbReference type="Gene3D" id="1.10.540.10">
    <property type="entry name" value="Acyl-CoA dehydrogenase/oxidase, N-terminal domain"/>
    <property type="match status" value="1"/>
</dbReference>
<dbReference type="InterPro" id="IPR036250">
    <property type="entry name" value="AcylCo_DH-like_C"/>
</dbReference>
<dbReference type="InterPro" id="IPR046373">
    <property type="entry name" value="Acyl-CoA_Oxase/DH_mid-dom_sf"/>
</dbReference>
<comment type="caution">
    <text evidence="4">The sequence shown here is derived from an EMBL/GenBank/DDBJ whole genome shotgun (WGS) entry which is preliminary data.</text>
</comment>
<dbReference type="Pfam" id="PF08028">
    <property type="entry name" value="Acyl-CoA_dh_2"/>
    <property type="match status" value="1"/>
</dbReference>
<dbReference type="InterPro" id="IPR013107">
    <property type="entry name" value="Acyl-CoA_DH_C"/>
</dbReference>
<organism evidence="4 5">
    <name type="scientific">Nocardioides marmoriginsengisoli</name>
    <dbReference type="NCBI Taxonomy" id="661483"/>
    <lineage>
        <taxon>Bacteria</taxon>
        <taxon>Bacillati</taxon>
        <taxon>Actinomycetota</taxon>
        <taxon>Actinomycetes</taxon>
        <taxon>Propionibacteriales</taxon>
        <taxon>Nocardioidaceae</taxon>
        <taxon>Nocardioides</taxon>
    </lineage>
</organism>
<dbReference type="AlphaFoldDB" id="A0A3N0CR45"/>
<dbReference type="Gene3D" id="2.40.110.10">
    <property type="entry name" value="Butyryl-CoA Dehydrogenase, subunit A, domain 2"/>
    <property type="match status" value="1"/>
</dbReference>
<dbReference type="InterPro" id="IPR009100">
    <property type="entry name" value="AcylCoA_DH/oxidase_NM_dom_sf"/>
</dbReference>
<accession>A0A3N0CR45</accession>
<dbReference type="RefSeq" id="WP_123226486.1">
    <property type="nucleotide sequence ID" value="NZ_RJSE01000003.1"/>
</dbReference>
<evidence type="ECO:0000259" key="2">
    <source>
        <dbReference type="Pfam" id="PF02771"/>
    </source>
</evidence>
<proteinExistence type="predicted"/>
<dbReference type="InterPro" id="IPR013786">
    <property type="entry name" value="AcylCoA_DH/ox_N"/>
</dbReference>
<dbReference type="Gene3D" id="1.20.140.10">
    <property type="entry name" value="Butyryl-CoA Dehydrogenase, subunit A, domain 3"/>
    <property type="match status" value="1"/>
</dbReference>
<keyword evidence="1" id="KW-0560">Oxidoreductase</keyword>